<dbReference type="InterPro" id="IPR035906">
    <property type="entry name" value="MetI-like_sf"/>
</dbReference>
<dbReference type="CDD" id="cd06261">
    <property type="entry name" value="TM_PBP2"/>
    <property type="match status" value="1"/>
</dbReference>
<evidence type="ECO:0000313" key="10">
    <source>
        <dbReference type="Proteomes" id="UP000198976"/>
    </source>
</evidence>
<keyword evidence="6 7" id="KW-0472">Membrane</keyword>
<keyword evidence="5 7" id="KW-1133">Transmembrane helix</keyword>
<keyword evidence="10" id="KW-1185">Reference proteome</keyword>
<evidence type="ECO:0000259" key="8">
    <source>
        <dbReference type="PROSITE" id="PS50928"/>
    </source>
</evidence>
<dbReference type="PANTHER" id="PTHR32243:SF18">
    <property type="entry name" value="INNER MEMBRANE ABC TRANSPORTER PERMEASE PROTEIN YCJP"/>
    <property type="match status" value="1"/>
</dbReference>
<proteinExistence type="inferred from homology"/>
<name>A0ABY0VC81_9ACTO</name>
<evidence type="ECO:0000256" key="6">
    <source>
        <dbReference type="ARBA" id="ARBA00023136"/>
    </source>
</evidence>
<dbReference type="PANTHER" id="PTHR32243">
    <property type="entry name" value="MALTOSE TRANSPORT SYSTEM PERMEASE-RELATED"/>
    <property type="match status" value="1"/>
</dbReference>
<evidence type="ECO:0000256" key="7">
    <source>
        <dbReference type="RuleBase" id="RU363032"/>
    </source>
</evidence>
<sequence length="280" mass="30175">MAPSVAQPKQSSTKLWASVALLVVSIAFLVPLAWLLVSAVHPSPGVSLSIPSSVTMEHFSEVADWDLTFRPLLNSMILSLGTALLTVAAGALAAYPLSRYKSRFKRSLMYTILFGTCLPITAMMVPVYSLFVRMDLLDSHGAIILFMTATSLPMAVWMLKNFMDAVPVSLEEAAWVDGSSAMGTLWRIVLPLMRPGLVVVFIFVFTMTWGNFFVPFVLIFDSAKQPAAVAIFNFFGAYGTVAYGKLAAFSLMYAAPVLALYAISQKVSGGSFAMAGAVKG</sequence>
<dbReference type="Pfam" id="PF00528">
    <property type="entry name" value="BPD_transp_1"/>
    <property type="match status" value="1"/>
</dbReference>
<evidence type="ECO:0000256" key="5">
    <source>
        <dbReference type="ARBA" id="ARBA00022989"/>
    </source>
</evidence>
<gene>
    <name evidence="9" type="ORF">SAMN04489714_2015</name>
</gene>
<dbReference type="Gene3D" id="1.10.3720.10">
    <property type="entry name" value="MetI-like"/>
    <property type="match status" value="1"/>
</dbReference>
<comment type="subcellular location">
    <subcellularLocation>
        <location evidence="1 7">Cell membrane</location>
        <topology evidence="1 7">Multi-pass membrane protein</topology>
    </subcellularLocation>
</comment>
<comment type="similarity">
    <text evidence="7">Belongs to the binding-protein-dependent transport system permease family.</text>
</comment>
<dbReference type="EMBL" id="LT629792">
    <property type="protein sequence ID" value="SDU07620.1"/>
    <property type="molecule type" value="Genomic_DNA"/>
</dbReference>
<keyword evidence="2 7" id="KW-0813">Transport</keyword>
<feature type="domain" description="ABC transmembrane type-1" evidence="8">
    <location>
        <begin position="72"/>
        <end position="264"/>
    </location>
</feature>
<keyword evidence="4 7" id="KW-0812">Transmembrane</keyword>
<feature type="transmembrane region" description="Helical" evidence="7">
    <location>
        <begin position="140"/>
        <end position="159"/>
    </location>
</feature>
<evidence type="ECO:0000256" key="1">
    <source>
        <dbReference type="ARBA" id="ARBA00004651"/>
    </source>
</evidence>
<feature type="transmembrane region" description="Helical" evidence="7">
    <location>
        <begin position="240"/>
        <end position="263"/>
    </location>
</feature>
<dbReference type="RefSeq" id="WP_092648943.1">
    <property type="nucleotide sequence ID" value="NZ_LT629792.1"/>
</dbReference>
<evidence type="ECO:0000256" key="3">
    <source>
        <dbReference type="ARBA" id="ARBA00022475"/>
    </source>
</evidence>
<feature type="transmembrane region" description="Helical" evidence="7">
    <location>
        <begin position="15"/>
        <end position="37"/>
    </location>
</feature>
<evidence type="ECO:0000256" key="2">
    <source>
        <dbReference type="ARBA" id="ARBA00022448"/>
    </source>
</evidence>
<reference evidence="9 10" key="1">
    <citation type="submission" date="2016-10" db="EMBL/GenBank/DDBJ databases">
        <authorList>
            <person name="Varghese N."/>
            <person name="Submissions S."/>
        </authorList>
    </citation>
    <scope>NUCLEOTIDE SEQUENCE [LARGE SCALE GENOMIC DNA]</scope>
    <source>
        <strain evidence="9 10">DSM 9169</strain>
    </source>
</reference>
<evidence type="ECO:0000256" key="4">
    <source>
        <dbReference type="ARBA" id="ARBA00022692"/>
    </source>
</evidence>
<dbReference type="PROSITE" id="PS50928">
    <property type="entry name" value="ABC_TM1"/>
    <property type="match status" value="1"/>
</dbReference>
<feature type="transmembrane region" description="Helical" evidence="7">
    <location>
        <begin position="107"/>
        <end position="128"/>
    </location>
</feature>
<dbReference type="SUPFAM" id="SSF161098">
    <property type="entry name" value="MetI-like"/>
    <property type="match status" value="1"/>
</dbReference>
<feature type="transmembrane region" description="Helical" evidence="7">
    <location>
        <begin position="197"/>
        <end position="220"/>
    </location>
</feature>
<feature type="transmembrane region" description="Helical" evidence="7">
    <location>
        <begin position="76"/>
        <end position="95"/>
    </location>
</feature>
<dbReference type="InterPro" id="IPR050901">
    <property type="entry name" value="BP-dep_ABC_trans_perm"/>
</dbReference>
<dbReference type="Proteomes" id="UP000198976">
    <property type="component" value="Chromosome I"/>
</dbReference>
<accession>A0ABY0VC81</accession>
<dbReference type="InterPro" id="IPR000515">
    <property type="entry name" value="MetI-like"/>
</dbReference>
<protein>
    <submittedName>
        <fullName evidence="9">Carbohydrate ABC transporter membrane protein 2, CUT1 family</fullName>
    </submittedName>
</protein>
<keyword evidence="3" id="KW-1003">Cell membrane</keyword>
<evidence type="ECO:0000313" key="9">
    <source>
        <dbReference type="EMBL" id="SDU07620.1"/>
    </source>
</evidence>
<organism evidence="9 10">
    <name type="scientific">Schaalia radingae</name>
    <dbReference type="NCBI Taxonomy" id="131110"/>
    <lineage>
        <taxon>Bacteria</taxon>
        <taxon>Bacillati</taxon>
        <taxon>Actinomycetota</taxon>
        <taxon>Actinomycetes</taxon>
        <taxon>Actinomycetales</taxon>
        <taxon>Actinomycetaceae</taxon>
        <taxon>Schaalia</taxon>
    </lineage>
</organism>